<sequence>MSRTEVLAGAELAPAQSLWTKEVSGSVQLRMDELCPEHPITVHQMFTNSVQKYGKLTALASKRGNKWEKVTFSEYYHLSRMATKGFLKLGLERAILVFNSAEWFIAAVGTVFAG</sequence>
<reference evidence="1" key="1">
    <citation type="submission" date="2025-08" db="UniProtKB">
        <authorList>
            <consortium name="Ensembl"/>
        </authorList>
    </citation>
    <scope>IDENTIFICATION</scope>
</reference>
<dbReference type="Ensembl" id="ENSSGRT00000006173.1">
    <property type="protein sequence ID" value="ENSSGRP00000005697.1"/>
    <property type="gene ID" value="ENSSGRG00000003734.1"/>
</dbReference>
<dbReference type="SUPFAM" id="SSF56801">
    <property type="entry name" value="Acetyl-CoA synthetase-like"/>
    <property type="match status" value="1"/>
</dbReference>
<protein>
    <recommendedName>
        <fullName evidence="3">AMP-dependent synthetase/ligase domain-containing protein</fullName>
    </recommendedName>
</protein>
<dbReference type="Gene3D" id="3.40.50.12780">
    <property type="entry name" value="N-terminal domain of ligase-like"/>
    <property type="match status" value="1"/>
</dbReference>
<dbReference type="InterPro" id="IPR042099">
    <property type="entry name" value="ANL_N_sf"/>
</dbReference>
<proteinExistence type="predicted"/>
<name>A0A672K9F7_SINGR</name>
<organism evidence="1 2">
    <name type="scientific">Sinocyclocheilus grahami</name>
    <name type="common">Dianchi golden-line fish</name>
    <name type="synonym">Barbus grahami</name>
    <dbReference type="NCBI Taxonomy" id="75366"/>
    <lineage>
        <taxon>Eukaryota</taxon>
        <taxon>Metazoa</taxon>
        <taxon>Chordata</taxon>
        <taxon>Craniata</taxon>
        <taxon>Vertebrata</taxon>
        <taxon>Euteleostomi</taxon>
        <taxon>Actinopterygii</taxon>
        <taxon>Neopterygii</taxon>
        <taxon>Teleostei</taxon>
        <taxon>Ostariophysi</taxon>
        <taxon>Cypriniformes</taxon>
        <taxon>Cyprinidae</taxon>
        <taxon>Cyprininae</taxon>
        <taxon>Sinocyclocheilus</taxon>
    </lineage>
</organism>
<evidence type="ECO:0000313" key="2">
    <source>
        <dbReference type="Proteomes" id="UP000472262"/>
    </source>
</evidence>
<evidence type="ECO:0008006" key="3">
    <source>
        <dbReference type="Google" id="ProtNLM"/>
    </source>
</evidence>
<dbReference type="OMA" id="WTILIHV"/>
<evidence type="ECO:0000313" key="1">
    <source>
        <dbReference type="Ensembl" id="ENSSGRP00000005697.1"/>
    </source>
</evidence>
<keyword evidence="2" id="KW-1185">Reference proteome</keyword>
<dbReference type="AlphaFoldDB" id="A0A672K9F7"/>
<dbReference type="InParanoid" id="A0A672K9F7"/>
<dbReference type="Proteomes" id="UP000472262">
    <property type="component" value="Unassembled WGS sequence"/>
</dbReference>
<accession>A0A672K9F7</accession>
<reference evidence="1" key="2">
    <citation type="submission" date="2025-09" db="UniProtKB">
        <authorList>
            <consortium name="Ensembl"/>
        </authorList>
    </citation>
    <scope>IDENTIFICATION</scope>
</reference>